<evidence type="ECO:0000313" key="1">
    <source>
        <dbReference type="EMBL" id="CAB3265803.1"/>
    </source>
</evidence>
<proteinExistence type="evidence at transcript level"/>
<accession>A0A6F9DS26</accession>
<keyword evidence="1" id="KW-0808">Transferase</keyword>
<organism evidence="1">
    <name type="scientific">Phallusia mammillata</name>
    <dbReference type="NCBI Taxonomy" id="59560"/>
    <lineage>
        <taxon>Eukaryota</taxon>
        <taxon>Metazoa</taxon>
        <taxon>Chordata</taxon>
        <taxon>Tunicata</taxon>
        <taxon>Ascidiacea</taxon>
        <taxon>Phlebobranchia</taxon>
        <taxon>Ascidiidae</taxon>
        <taxon>Phallusia</taxon>
    </lineage>
</organism>
<name>A0A6F9DS26_9ASCI</name>
<protein>
    <submittedName>
        <fullName evidence="1">Ribosomal protein S6 kinase-related protein</fullName>
    </submittedName>
</protein>
<dbReference type="EMBL" id="LR789941">
    <property type="protein sequence ID" value="CAB3265803.1"/>
    <property type="molecule type" value="mRNA"/>
</dbReference>
<sequence length="229" mass="26204">MEKQFVWRQLTESDMDEAKRFVYQYYSKQLPLAKIFRVKDEEMRKRNLEQTELMIKNGTSYGCFQKLSGKFAAIIQCSVLLKDEAKTKLKCEENCSAELSALSRFVGWMLKDIFTDLNAEKLLVHCYGAVADEFKRNGLLDTAGDLTKKSALRLGCEYEVGLVVNAYAGRAAANQKEPVFTIREITFRDYVDPETGMKPNLELLPVHTYAKTVYRKVHPSTSCEHSSKL</sequence>
<dbReference type="AlphaFoldDB" id="A0A6F9DS26"/>
<reference evidence="1" key="1">
    <citation type="submission" date="2020-04" db="EMBL/GenBank/DDBJ databases">
        <authorList>
            <person name="Neveu A P."/>
        </authorList>
    </citation>
    <scope>NUCLEOTIDE SEQUENCE</scope>
    <source>
        <tissue evidence="1">Whole embryo</tissue>
    </source>
</reference>
<gene>
    <name evidence="1" type="primary">Rskr</name>
</gene>
<keyword evidence="1" id="KW-0418">Kinase</keyword>
<dbReference type="GO" id="GO:0016301">
    <property type="term" value="F:kinase activity"/>
    <property type="evidence" value="ECO:0007669"/>
    <property type="project" value="UniProtKB-KW"/>
</dbReference>
<dbReference type="Gene3D" id="3.40.630.30">
    <property type="match status" value="1"/>
</dbReference>